<dbReference type="EMBL" id="HBHJ01008403">
    <property type="protein sequence ID" value="CAD9673619.1"/>
    <property type="molecule type" value="Transcribed_RNA"/>
</dbReference>
<evidence type="ECO:0000313" key="1">
    <source>
        <dbReference type="EMBL" id="CAD9673619.1"/>
    </source>
</evidence>
<name>A0A7S2RKA2_9STRA</name>
<gene>
    <name evidence="1" type="ORF">RMAR1173_LOCUS5458</name>
</gene>
<proteinExistence type="predicted"/>
<dbReference type="AlphaFoldDB" id="A0A7S2RKA2"/>
<organism evidence="1">
    <name type="scientific">Rhizochromulina marina</name>
    <dbReference type="NCBI Taxonomy" id="1034831"/>
    <lineage>
        <taxon>Eukaryota</taxon>
        <taxon>Sar</taxon>
        <taxon>Stramenopiles</taxon>
        <taxon>Ochrophyta</taxon>
        <taxon>Dictyochophyceae</taxon>
        <taxon>Rhizochromulinales</taxon>
        <taxon>Rhizochromulina</taxon>
    </lineage>
</organism>
<sequence length="108" mass="11803">MMSRGFLPSIPIAAAALRRSTSSNMVAAALCAAMISACGLGAEQDVLKNGNELVSIDPPLLMGMQELRNFSSLRVTRCVHHCTHCVVVQVRNTAHNSFLLQHMLQVRW</sequence>
<reference evidence="1" key="1">
    <citation type="submission" date="2021-01" db="EMBL/GenBank/DDBJ databases">
        <authorList>
            <person name="Corre E."/>
            <person name="Pelletier E."/>
            <person name="Niang G."/>
            <person name="Scheremetjew M."/>
            <person name="Finn R."/>
            <person name="Kale V."/>
            <person name="Holt S."/>
            <person name="Cochrane G."/>
            <person name="Meng A."/>
            <person name="Brown T."/>
            <person name="Cohen L."/>
        </authorList>
    </citation>
    <scope>NUCLEOTIDE SEQUENCE</scope>
    <source>
        <strain evidence="1">CCMP1243</strain>
    </source>
</reference>
<protein>
    <submittedName>
        <fullName evidence="1">Uncharacterized protein</fullName>
    </submittedName>
</protein>
<accession>A0A7S2RKA2</accession>